<evidence type="ECO:0000259" key="3">
    <source>
        <dbReference type="Pfam" id="PF24865"/>
    </source>
</evidence>
<dbReference type="PANTHER" id="PTHR34366">
    <property type="entry name" value="OS07G0289901 PROTEIN-RELATED"/>
    <property type="match status" value="1"/>
</dbReference>
<dbReference type="PANTHER" id="PTHR34366:SF7">
    <property type="entry name" value="TRANSMEMBRANE PROTEIN"/>
    <property type="match status" value="1"/>
</dbReference>
<keyword evidence="1" id="KW-0472">Membrane</keyword>
<accession>A0ABU6Z5H4</accession>
<dbReference type="EMBL" id="JASCZI010271902">
    <property type="protein sequence ID" value="MED6217177.1"/>
    <property type="molecule type" value="Genomic_DNA"/>
</dbReference>
<feature type="transmembrane region" description="Helical" evidence="1">
    <location>
        <begin position="148"/>
        <end position="165"/>
    </location>
</feature>
<dbReference type="InterPro" id="IPR056633">
    <property type="entry name" value="DUF7731"/>
</dbReference>
<keyword evidence="1" id="KW-1133">Transmembrane helix</keyword>
<organism evidence="4 5">
    <name type="scientific">Stylosanthes scabra</name>
    <dbReference type="NCBI Taxonomy" id="79078"/>
    <lineage>
        <taxon>Eukaryota</taxon>
        <taxon>Viridiplantae</taxon>
        <taxon>Streptophyta</taxon>
        <taxon>Embryophyta</taxon>
        <taxon>Tracheophyta</taxon>
        <taxon>Spermatophyta</taxon>
        <taxon>Magnoliopsida</taxon>
        <taxon>eudicotyledons</taxon>
        <taxon>Gunneridae</taxon>
        <taxon>Pentapetalae</taxon>
        <taxon>rosids</taxon>
        <taxon>fabids</taxon>
        <taxon>Fabales</taxon>
        <taxon>Fabaceae</taxon>
        <taxon>Papilionoideae</taxon>
        <taxon>50 kb inversion clade</taxon>
        <taxon>dalbergioids sensu lato</taxon>
        <taxon>Dalbergieae</taxon>
        <taxon>Pterocarpus clade</taxon>
        <taxon>Stylosanthes</taxon>
    </lineage>
</organism>
<evidence type="ECO:0000256" key="1">
    <source>
        <dbReference type="SAM" id="Phobius"/>
    </source>
</evidence>
<name>A0ABU6Z5H4_9FABA</name>
<sequence length="167" mass="18742">MEHGKSKFLLFFSLATCFVFLLCPTYAENKINPRANVNLSPFESWRSAYFCIMNNYSKDCAPHNTLTFSGKLYVSQDEIGNYCDGGCKDHTLALLKCAHEVKRKGFLFENGASLLYVYNKIDAACNQHSALNTSYTKPNSATSLYGRYYMPLVSALTTIALLSTFSM</sequence>
<dbReference type="Proteomes" id="UP001341840">
    <property type="component" value="Unassembled WGS sequence"/>
</dbReference>
<dbReference type="Pfam" id="PF24865">
    <property type="entry name" value="DUF7731"/>
    <property type="match status" value="1"/>
</dbReference>
<keyword evidence="5" id="KW-1185">Reference proteome</keyword>
<proteinExistence type="predicted"/>
<reference evidence="4 5" key="1">
    <citation type="journal article" date="2023" name="Plants (Basel)">
        <title>Bridging the Gap: Combining Genomics and Transcriptomics Approaches to Understand Stylosanthes scabra, an Orphan Legume from the Brazilian Caatinga.</title>
        <authorList>
            <person name="Ferreira-Neto J.R.C."/>
            <person name="da Silva M.D."/>
            <person name="Binneck E."/>
            <person name="de Melo N.F."/>
            <person name="da Silva R.H."/>
            <person name="de Melo A.L.T.M."/>
            <person name="Pandolfi V."/>
            <person name="Bustamante F.O."/>
            <person name="Brasileiro-Vidal A.C."/>
            <person name="Benko-Iseppon A.M."/>
        </authorList>
    </citation>
    <scope>NUCLEOTIDE SEQUENCE [LARGE SCALE GENOMIC DNA]</scope>
    <source>
        <tissue evidence="4">Leaves</tissue>
    </source>
</reference>
<feature type="chain" id="PRO_5045136998" description="DUF7731 domain-containing protein" evidence="2">
    <location>
        <begin position="28"/>
        <end position="167"/>
    </location>
</feature>
<evidence type="ECO:0000313" key="5">
    <source>
        <dbReference type="Proteomes" id="UP001341840"/>
    </source>
</evidence>
<keyword evidence="2" id="KW-0732">Signal</keyword>
<comment type="caution">
    <text evidence="4">The sequence shown here is derived from an EMBL/GenBank/DDBJ whole genome shotgun (WGS) entry which is preliminary data.</text>
</comment>
<evidence type="ECO:0000313" key="4">
    <source>
        <dbReference type="EMBL" id="MED6217177.1"/>
    </source>
</evidence>
<feature type="domain" description="DUF7731" evidence="3">
    <location>
        <begin position="41"/>
        <end position="129"/>
    </location>
</feature>
<evidence type="ECO:0000256" key="2">
    <source>
        <dbReference type="SAM" id="SignalP"/>
    </source>
</evidence>
<keyword evidence="1" id="KW-0812">Transmembrane</keyword>
<feature type="signal peptide" evidence="2">
    <location>
        <begin position="1"/>
        <end position="27"/>
    </location>
</feature>
<gene>
    <name evidence="4" type="ORF">PIB30_015295</name>
</gene>
<protein>
    <recommendedName>
        <fullName evidence="3">DUF7731 domain-containing protein</fullName>
    </recommendedName>
</protein>